<name>A0A0B8T6C6_9SPHI</name>
<dbReference type="Pfam" id="PF12680">
    <property type="entry name" value="SnoaL_2"/>
    <property type="match status" value="1"/>
</dbReference>
<dbReference type="InterPro" id="IPR032710">
    <property type="entry name" value="NTF2-like_dom_sf"/>
</dbReference>
<accession>A0A0B8T6C6</accession>
<evidence type="ECO:0000259" key="1">
    <source>
        <dbReference type="Pfam" id="PF12680"/>
    </source>
</evidence>
<sequence>MQTNKDILIRANEAVAAGRYEEFLSYCDDDSVWTFVGDEVLEGKVAIRSYMEKTYIEPPIFDVEQLVGEGDYVTAVGKITLTDAHKKSTVYDYCDIWRVKEGKLFTLKAFVIENK</sequence>
<dbReference type="SUPFAM" id="SSF54427">
    <property type="entry name" value="NTF2-like"/>
    <property type="match status" value="1"/>
</dbReference>
<dbReference type="OrthoDB" id="6692273at2"/>
<dbReference type="PATRIC" id="fig|1229276.3.peg.3533"/>
<dbReference type="Gene3D" id="3.10.450.50">
    <property type="match status" value="1"/>
</dbReference>
<dbReference type="AlphaFoldDB" id="A0A0B8T6C6"/>
<dbReference type="Proteomes" id="UP000031802">
    <property type="component" value="Unassembled WGS sequence"/>
</dbReference>
<reference evidence="2 3" key="2">
    <citation type="journal article" date="2015" name="PLoS ONE">
        <title>Whole-Genome Optical Mapping and Finished Genome Sequence of Sphingobacterium deserti sp. nov., a New Species Isolated from the Western Desert of China.</title>
        <authorList>
            <person name="Teng C."/>
            <person name="Zhou Z."/>
            <person name="Molnar I."/>
            <person name="Li X."/>
            <person name="Tang R."/>
            <person name="Chen M."/>
            <person name="Wang L."/>
            <person name="Su S."/>
            <person name="Zhang W."/>
            <person name="Lin M."/>
        </authorList>
    </citation>
    <scope>NUCLEOTIDE SEQUENCE [LARGE SCALE GENOMIC DNA]</scope>
    <source>
        <strain evidence="3">ACCC05744</strain>
    </source>
</reference>
<proteinExistence type="predicted"/>
<comment type="caution">
    <text evidence="2">The sequence shown here is derived from an EMBL/GenBank/DDBJ whole genome shotgun (WGS) entry which is preliminary data.</text>
</comment>
<gene>
    <name evidence="2" type="ORF">DI53_3419</name>
</gene>
<dbReference type="InterPro" id="IPR037401">
    <property type="entry name" value="SnoaL-like"/>
</dbReference>
<dbReference type="RefSeq" id="WP_037502484.1">
    <property type="nucleotide sequence ID" value="NZ_JJMU01000065.1"/>
</dbReference>
<evidence type="ECO:0000313" key="3">
    <source>
        <dbReference type="Proteomes" id="UP000031802"/>
    </source>
</evidence>
<protein>
    <recommendedName>
        <fullName evidence="1">SnoaL-like domain-containing protein</fullName>
    </recommendedName>
</protein>
<feature type="domain" description="SnoaL-like" evidence="1">
    <location>
        <begin position="10"/>
        <end position="104"/>
    </location>
</feature>
<keyword evidence="3" id="KW-1185">Reference proteome</keyword>
<evidence type="ECO:0000313" key="2">
    <source>
        <dbReference type="EMBL" id="KGE12680.1"/>
    </source>
</evidence>
<dbReference type="EMBL" id="JJMU01000065">
    <property type="protein sequence ID" value="KGE12680.1"/>
    <property type="molecule type" value="Genomic_DNA"/>
</dbReference>
<organism evidence="2 3">
    <name type="scientific">Sphingobacterium deserti</name>
    <dbReference type="NCBI Taxonomy" id="1229276"/>
    <lineage>
        <taxon>Bacteria</taxon>
        <taxon>Pseudomonadati</taxon>
        <taxon>Bacteroidota</taxon>
        <taxon>Sphingobacteriia</taxon>
        <taxon>Sphingobacteriales</taxon>
        <taxon>Sphingobacteriaceae</taxon>
        <taxon>Sphingobacterium</taxon>
    </lineage>
</organism>
<dbReference type="STRING" id="1229276.DI53_3419"/>
<dbReference type="eggNOG" id="COG3631">
    <property type="taxonomic scope" value="Bacteria"/>
</dbReference>
<reference evidence="3" key="1">
    <citation type="submission" date="2014-04" db="EMBL/GenBank/DDBJ databases">
        <title>Whole-Genome optical mapping and complete genome sequence of Sphingobacterium deserti sp. nov., a new spaces isolated from desert in the west of China.</title>
        <authorList>
            <person name="Teng C."/>
            <person name="Zhou Z."/>
            <person name="Li X."/>
            <person name="Chen M."/>
            <person name="Lin M."/>
            <person name="Wang L."/>
            <person name="Su S."/>
            <person name="Zhang C."/>
            <person name="Zhang W."/>
        </authorList>
    </citation>
    <scope>NUCLEOTIDE SEQUENCE [LARGE SCALE GENOMIC DNA]</scope>
    <source>
        <strain evidence="3">ACCC05744</strain>
    </source>
</reference>